<proteinExistence type="inferred from homology"/>
<dbReference type="GO" id="GO:0005634">
    <property type="term" value="C:nucleus"/>
    <property type="evidence" value="ECO:0007669"/>
    <property type="project" value="UniProtKB-SubCell"/>
</dbReference>
<accession>A0A9N8H1B9</accession>
<feature type="region of interest" description="Disordered" evidence="5">
    <location>
        <begin position="74"/>
        <end position="97"/>
    </location>
</feature>
<evidence type="ECO:0000259" key="6">
    <source>
        <dbReference type="SMART" id="SM00415"/>
    </source>
</evidence>
<feature type="compositionally biased region" description="Low complexity" evidence="5">
    <location>
        <begin position="74"/>
        <end position="90"/>
    </location>
</feature>
<feature type="region of interest" description="Disordered" evidence="5">
    <location>
        <begin position="408"/>
        <end position="449"/>
    </location>
</feature>
<dbReference type="PANTHER" id="PTHR10015">
    <property type="entry name" value="HEAT SHOCK TRANSCRIPTION FACTOR"/>
    <property type="match status" value="1"/>
</dbReference>
<keyword evidence="8" id="KW-1185">Reference proteome</keyword>
<dbReference type="OrthoDB" id="60033at2759"/>
<feature type="compositionally biased region" description="Polar residues" evidence="5">
    <location>
        <begin position="1"/>
        <end position="23"/>
    </location>
</feature>
<evidence type="ECO:0000256" key="5">
    <source>
        <dbReference type="SAM" id="MobiDB-lite"/>
    </source>
</evidence>
<dbReference type="SUPFAM" id="SSF46785">
    <property type="entry name" value="Winged helix' DNA-binding domain"/>
    <property type="match status" value="1"/>
</dbReference>
<evidence type="ECO:0000256" key="4">
    <source>
        <dbReference type="RuleBase" id="RU004020"/>
    </source>
</evidence>
<reference evidence="7" key="1">
    <citation type="submission" date="2020-06" db="EMBL/GenBank/DDBJ databases">
        <authorList>
            <consortium name="Plant Systems Biology data submission"/>
        </authorList>
    </citation>
    <scope>NUCLEOTIDE SEQUENCE</scope>
    <source>
        <strain evidence="7">D6</strain>
    </source>
</reference>
<dbReference type="GO" id="GO:0043565">
    <property type="term" value="F:sequence-specific DNA binding"/>
    <property type="evidence" value="ECO:0007669"/>
    <property type="project" value="InterPro"/>
</dbReference>
<keyword evidence="2" id="KW-0238">DNA-binding</keyword>
<feature type="compositionally biased region" description="Polar residues" evidence="5">
    <location>
        <begin position="135"/>
        <end position="150"/>
    </location>
</feature>
<comment type="caution">
    <text evidence="7">The sequence shown here is derived from an EMBL/GenBank/DDBJ whole genome shotgun (WGS) entry which is preliminary data.</text>
</comment>
<dbReference type="SMART" id="SM00415">
    <property type="entry name" value="HSF"/>
    <property type="match status" value="1"/>
</dbReference>
<protein>
    <submittedName>
        <fullName evidence="7">Shock factor protein 4</fullName>
    </submittedName>
</protein>
<evidence type="ECO:0000313" key="8">
    <source>
        <dbReference type="Proteomes" id="UP001153069"/>
    </source>
</evidence>
<dbReference type="InterPro" id="IPR036390">
    <property type="entry name" value="WH_DNA-bd_sf"/>
</dbReference>
<feature type="region of interest" description="Disordered" evidence="5">
    <location>
        <begin position="367"/>
        <end position="389"/>
    </location>
</feature>
<feature type="region of interest" description="Disordered" evidence="5">
    <location>
        <begin position="129"/>
        <end position="165"/>
    </location>
</feature>
<evidence type="ECO:0000256" key="3">
    <source>
        <dbReference type="ARBA" id="ARBA00023242"/>
    </source>
</evidence>
<dbReference type="GO" id="GO:0003700">
    <property type="term" value="F:DNA-binding transcription factor activity"/>
    <property type="evidence" value="ECO:0007669"/>
    <property type="project" value="InterPro"/>
</dbReference>
<dbReference type="Proteomes" id="UP001153069">
    <property type="component" value="Unassembled WGS sequence"/>
</dbReference>
<feature type="compositionally biased region" description="Low complexity" evidence="5">
    <location>
        <begin position="408"/>
        <end position="419"/>
    </location>
</feature>
<dbReference type="Gene3D" id="1.10.10.10">
    <property type="entry name" value="Winged helix-like DNA-binding domain superfamily/Winged helix DNA-binding domain"/>
    <property type="match status" value="1"/>
</dbReference>
<feature type="region of interest" description="Disordered" evidence="5">
    <location>
        <begin position="1"/>
        <end position="26"/>
    </location>
</feature>
<dbReference type="PANTHER" id="PTHR10015:SF206">
    <property type="entry name" value="HSF-TYPE DNA-BINDING DOMAIN-CONTAINING PROTEIN"/>
    <property type="match status" value="1"/>
</dbReference>
<keyword evidence="3" id="KW-0539">Nucleus</keyword>
<feature type="compositionally biased region" description="Low complexity" evidence="5">
    <location>
        <begin position="202"/>
        <end position="220"/>
    </location>
</feature>
<feature type="compositionally biased region" description="Basic and acidic residues" evidence="5">
    <location>
        <begin position="556"/>
        <end position="571"/>
    </location>
</feature>
<comment type="subcellular location">
    <subcellularLocation>
        <location evidence="1">Nucleus</location>
    </subcellularLocation>
</comment>
<feature type="compositionally biased region" description="Polar residues" evidence="5">
    <location>
        <begin position="367"/>
        <end position="377"/>
    </location>
</feature>
<organism evidence="7 8">
    <name type="scientific">Seminavis robusta</name>
    <dbReference type="NCBI Taxonomy" id="568900"/>
    <lineage>
        <taxon>Eukaryota</taxon>
        <taxon>Sar</taxon>
        <taxon>Stramenopiles</taxon>
        <taxon>Ochrophyta</taxon>
        <taxon>Bacillariophyta</taxon>
        <taxon>Bacillariophyceae</taxon>
        <taxon>Bacillariophycidae</taxon>
        <taxon>Naviculales</taxon>
        <taxon>Naviculaceae</taxon>
        <taxon>Seminavis</taxon>
    </lineage>
</organism>
<feature type="compositionally biased region" description="Polar residues" evidence="5">
    <location>
        <begin position="429"/>
        <end position="438"/>
    </location>
</feature>
<comment type="similarity">
    <text evidence="4">Belongs to the HSF family.</text>
</comment>
<name>A0A9N8H1B9_9STRA</name>
<feature type="region of interest" description="Disordered" evidence="5">
    <location>
        <begin position="184"/>
        <end position="233"/>
    </location>
</feature>
<dbReference type="AlphaFoldDB" id="A0A9N8H1B9"/>
<dbReference type="Pfam" id="PF00447">
    <property type="entry name" value="HSF_DNA-bind"/>
    <property type="match status" value="1"/>
</dbReference>
<dbReference type="EMBL" id="CAICTM010000014">
    <property type="protein sequence ID" value="CAB9497111.1"/>
    <property type="molecule type" value="Genomic_DNA"/>
</dbReference>
<evidence type="ECO:0000313" key="7">
    <source>
        <dbReference type="EMBL" id="CAB9497111.1"/>
    </source>
</evidence>
<dbReference type="InterPro" id="IPR000232">
    <property type="entry name" value="HSF_DNA-bd"/>
</dbReference>
<evidence type="ECO:0000256" key="2">
    <source>
        <dbReference type="ARBA" id="ARBA00023125"/>
    </source>
</evidence>
<feature type="region of interest" description="Disordered" evidence="5">
    <location>
        <begin position="547"/>
        <end position="596"/>
    </location>
</feature>
<feature type="compositionally biased region" description="Acidic residues" evidence="5">
    <location>
        <begin position="576"/>
        <end position="590"/>
    </location>
</feature>
<sequence length="596" mass="64835">MSNQPNTDASNSTEEDNMQQNETAIDVQAALQEALAMASTPNNPLLASLLGNQQQRPPLRPQPNPQQHAVELPQQQQVLQRPPPRSQQQEGSHNSHLHSIQALLSLQQPRLDSLQAQSQNMQNFATARPHRIGSLPSTEGSNFASRSSADTMAAAHASGGETTPHVARADHQQLIQRFSALLQAPLPAPGPSPPERQRASAQQPNQPSLQPYPQQQSSNPVARASSSAPQNVFDGTEEPLALINASMPSSAFPLANAAQQVATFLRTNPEMLNDAQDVLRQAIDTLRHGDLGLEQLSASEAASSSQGPNNDAMETLMAQIPQQNLLADLQTQLAAAAPLASSNPDVATPQQPPNSLPFQQWLQAQATLQHPTSQQATGEDAGRSLRPDPAQVRSLSFSNVLTGEFPPAAAAPSSAPSSVAGGGGESVATTQSKATSGSAEGKKPRGRSAAFPRKLYQMLMDLENQEGGKEIASFLLPHGRAFRVHKPKEFTQDVMPQYFKMGSWTSFQRQLNLYDFQRITEGPERDAYYHEWFVRGQPEQCKRIKRNKAKSLTRAKQQERLREYEKAKEADVAFDASDDHEDMEDDEMDEGGQLGI</sequence>
<evidence type="ECO:0000256" key="1">
    <source>
        <dbReference type="ARBA" id="ARBA00004123"/>
    </source>
</evidence>
<gene>
    <name evidence="7" type="ORF">SEMRO_14_G010650.1</name>
</gene>
<feature type="domain" description="HSF-type DNA-binding" evidence="6">
    <location>
        <begin position="447"/>
        <end position="547"/>
    </location>
</feature>
<dbReference type="FunFam" id="1.10.10.10:FF:000479">
    <property type="entry name" value="Predicted protein"/>
    <property type="match status" value="1"/>
</dbReference>
<dbReference type="InterPro" id="IPR036388">
    <property type="entry name" value="WH-like_DNA-bd_sf"/>
</dbReference>